<protein>
    <recommendedName>
        <fullName evidence="3">Heterocyst formation protein HetP</fullName>
    </recommendedName>
</protein>
<comment type="caution">
    <text evidence="1">The sequence shown here is derived from an EMBL/GenBank/DDBJ whole genome shotgun (WGS) entry which is preliminary data.</text>
</comment>
<name>A0A367R4V3_9NOSO</name>
<proteinExistence type="predicted"/>
<dbReference type="InterPro" id="IPR049598">
    <property type="entry name" value="HetP-like"/>
</dbReference>
<dbReference type="AlphaFoldDB" id="A0A367R4V3"/>
<dbReference type="EMBL" id="LXQD01000247">
    <property type="protein sequence ID" value="RCJ30950.1"/>
    <property type="molecule type" value="Genomic_DNA"/>
</dbReference>
<dbReference type="NCBIfam" id="NF037966">
    <property type="entry name" value="HetP_family"/>
    <property type="match status" value="1"/>
</dbReference>
<evidence type="ECO:0008006" key="3">
    <source>
        <dbReference type="Google" id="ProtNLM"/>
    </source>
</evidence>
<keyword evidence="2" id="KW-1185">Reference proteome</keyword>
<evidence type="ECO:0000313" key="1">
    <source>
        <dbReference type="EMBL" id="RCJ30950.1"/>
    </source>
</evidence>
<dbReference type="Proteomes" id="UP000252107">
    <property type="component" value="Unassembled WGS sequence"/>
</dbReference>
<organism evidence="1 2">
    <name type="scientific">Nostoc minutum NIES-26</name>
    <dbReference type="NCBI Taxonomy" id="1844469"/>
    <lineage>
        <taxon>Bacteria</taxon>
        <taxon>Bacillati</taxon>
        <taxon>Cyanobacteriota</taxon>
        <taxon>Cyanophyceae</taxon>
        <taxon>Nostocales</taxon>
        <taxon>Nostocaceae</taxon>
        <taxon>Nostoc</taxon>
    </lineage>
</organism>
<gene>
    <name evidence="1" type="ORF">A6770_20730</name>
</gene>
<accession>A0A367R4V3</accession>
<sequence length="98" mass="11387">MNEEFSNCSQPLNKIISSEEWEPIIKAIVAGKYSWACVLILHVIGLNPIEYIPYRTYMRLLKNNCILDKSSKNKTNGMKLQFFTIKSRWTELSSSKLE</sequence>
<reference evidence="1" key="1">
    <citation type="submission" date="2016-04" db="EMBL/GenBank/DDBJ databases">
        <authorList>
            <person name="Tabuchi Yagui T.R."/>
        </authorList>
    </citation>
    <scope>NUCLEOTIDE SEQUENCE [LARGE SCALE GENOMIC DNA]</scope>
    <source>
        <strain evidence="1">NIES-26</strain>
    </source>
</reference>
<evidence type="ECO:0000313" key="2">
    <source>
        <dbReference type="Proteomes" id="UP000252107"/>
    </source>
</evidence>